<comment type="similarity">
    <text evidence="2 5">Belongs to the RRF family.</text>
</comment>
<dbReference type="GO" id="GO:0006415">
    <property type="term" value="P:translational termination"/>
    <property type="evidence" value="ECO:0007669"/>
    <property type="project" value="UniProtKB-UniRule"/>
</dbReference>
<dbReference type="eggNOG" id="COG0233">
    <property type="taxonomic scope" value="Bacteria"/>
</dbReference>
<dbReference type="Proteomes" id="UP001327986">
    <property type="component" value="Chromosome"/>
</dbReference>
<evidence type="ECO:0000259" key="6">
    <source>
        <dbReference type="Pfam" id="PF01765"/>
    </source>
</evidence>
<dbReference type="InterPro" id="IPR023584">
    <property type="entry name" value="Ribosome_recyc_fac_dom"/>
</dbReference>
<dbReference type="SMR" id="A0A0V8M4W4"/>
<protein>
    <recommendedName>
        <fullName evidence="5">Ribosome-recycling factor</fullName>
        <shortName evidence="5">RRF</shortName>
    </recommendedName>
    <alternativeName>
        <fullName evidence="5">Ribosome-releasing factor</fullName>
    </alternativeName>
</protein>
<dbReference type="NCBIfam" id="TIGR00496">
    <property type="entry name" value="frr"/>
    <property type="match status" value="1"/>
</dbReference>
<evidence type="ECO:0000313" key="9">
    <source>
        <dbReference type="EMBL" id="WRO07955.1"/>
    </source>
</evidence>
<evidence type="ECO:0000313" key="8">
    <source>
        <dbReference type="EMBL" id="KSV18806.1"/>
    </source>
</evidence>
<evidence type="ECO:0000313" key="11">
    <source>
        <dbReference type="Proteomes" id="UP000218257"/>
    </source>
</evidence>
<reference evidence="7 11" key="2">
    <citation type="journal article" date="2017" name="Sci. Rep.">
        <title>Isolation and genomic characterization of a Dehalococcoides strain suggests genomic rearrangement during culture.</title>
        <authorList>
            <person name="Yohda M."/>
            <person name="Ikegami K."/>
            <person name="Aita Y."/>
            <person name="Kitajima M."/>
            <person name="Takechi A."/>
            <person name="Iwamoto M."/>
            <person name="Fukuda T."/>
            <person name="Tamura N."/>
            <person name="Shibasaki J."/>
            <person name="Koike S."/>
            <person name="Komatsu D."/>
            <person name="Miyagi S."/>
            <person name="Nishimura M."/>
            <person name="Uchino Y."/>
            <person name="Shiroma A."/>
            <person name="Shimoji M."/>
            <person name="Tamotsu H."/>
            <person name="Ashimine N."/>
            <person name="Shinzato M."/>
            <person name="Ohki S."/>
            <person name="Nakano K."/>
            <person name="Teruya K."/>
            <person name="Satou K."/>
            <person name="Hirano T."/>
            <person name="Yagi O."/>
        </authorList>
    </citation>
    <scope>NUCLEOTIDE SEQUENCE [LARGE SCALE GENOMIC DNA]</scope>
    <source>
        <strain evidence="7 11">UCH-ATV1</strain>
    </source>
</reference>
<dbReference type="FunFam" id="1.10.132.20:FF:000001">
    <property type="entry name" value="Ribosome-recycling factor"/>
    <property type="match status" value="1"/>
</dbReference>
<dbReference type="AlphaFoldDB" id="A0A0V8M4W4"/>
<dbReference type="FunFam" id="3.30.1360.40:FF:000001">
    <property type="entry name" value="Ribosome-recycling factor"/>
    <property type="match status" value="1"/>
</dbReference>
<comment type="subcellular location">
    <subcellularLocation>
        <location evidence="1 5">Cytoplasm</location>
    </subcellularLocation>
</comment>
<dbReference type="GO" id="GO:0005737">
    <property type="term" value="C:cytoplasm"/>
    <property type="evidence" value="ECO:0007669"/>
    <property type="project" value="UniProtKB-SubCell"/>
</dbReference>
<dbReference type="PANTHER" id="PTHR20982:SF3">
    <property type="entry name" value="MITOCHONDRIAL RIBOSOME RECYCLING FACTOR PSEUDO 1"/>
    <property type="match status" value="1"/>
</dbReference>
<dbReference type="Proteomes" id="UP000218257">
    <property type="component" value="Chromosome"/>
</dbReference>
<dbReference type="EMBL" id="AP017649">
    <property type="protein sequence ID" value="BAZ96899.1"/>
    <property type="molecule type" value="Genomic_DNA"/>
</dbReference>
<keyword evidence="4 5" id="KW-0648">Protein biosynthesis</keyword>
<dbReference type="EMBL" id="JGYD01000010">
    <property type="protein sequence ID" value="KSV18806.1"/>
    <property type="molecule type" value="Genomic_DNA"/>
</dbReference>
<dbReference type="OrthoDB" id="9804006at2"/>
<dbReference type="Pfam" id="PF01765">
    <property type="entry name" value="RRF"/>
    <property type="match status" value="1"/>
</dbReference>
<evidence type="ECO:0000313" key="10">
    <source>
        <dbReference type="Proteomes" id="UP000053577"/>
    </source>
</evidence>
<dbReference type="SUPFAM" id="SSF55194">
    <property type="entry name" value="Ribosome recycling factor, RRF"/>
    <property type="match status" value="1"/>
</dbReference>
<dbReference type="PATRIC" id="fig|243164.10.peg.354"/>
<evidence type="ECO:0000256" key="5">
    <source>
        <dbReference type="HAMAP-Rule" id="MF_00040"/>
    </source>
</evidence>
<evidence type="ECO:0000313" key="7">
    <source>
        <dbReference type="EMBL" id="BAZ96899.1"/>
    </source>
</evidence>
<evidence type="ECO:0000256" key="2">
    <source>
        <dbReference type="ARBA" id="ARBA00005912"/>
    </source>
</evidence>
<comment type="function">
    <text evidence="5">Responsible for the release of ribosomes from messenger RNA at the termination of protein biosynthesis. May increase the efficiency of translation by recycling ribosomes from one round of translation to another.</text>
</comment>
<dbReference type="HAMAP" id="MF_00040">
    <property type="entry name" value="RRF"/>
    <property type="match status" value="1"/>
</dbReference>
<name>A0A0V8M4W4_9CHLR</name>
<reference evidence="8 10" key="1">
    <citation type="journal article" date="2015" name="Sci. Rep.">
        <title>A comparative genomics and reductive dehalogenase gene transcription study of two chloroethene-respiring bacteria, Dehalococcoides mccartyi strains MB and 11a.</title>
        <authorList>
            <person name="Low A."/>
            <person name="Shen Z."/>
            <person name="Cheng D."/>
            <person name="Rogers M.J."/>
            <person name="Lee P.K."/>
            <person name="He J."/>
        </authorList>
    </citation>
    <scope>NUCLEOTIDE SEQUENCE [LARGE SCALE GENOMIC DNA]</scope>
    <source>
        <strain evidence="8 10">MB</strain>
    </source>
</reference>
<dbReference type="Proteomes" id="UP000053577">
    <property type="component" value="Unassembled WGS sequence"/>
</dbReference>
<dbReference type="GeneID" id="3230312"/>
<sequence>MINEILQKSEKKMAASLDVLSQELSGIRTGRSSPALVEHIKVEYAGVPTPINHLASIAAPDPRYITIQPWDRSCLSAIEKAIMKSDLGLMPNNDGNIIRLNIPPLSEERRQEMIKMVSKRLEEDKIAMRNVRRDAMDEMKKLEKSKEISQDDLKRGSDQLQKITDSFIAKADKLGADKETELKQV</sequence>
<reference evidence="9" key="3">
    <citation type="submission" date="2023-12" db="EMBL/GenBank/DDBJ databases">
        <title>Isolation of organohalide respiring bacteria Dehalococcoides mccartyi strain GPTCE1 in groundwater collected near a chemical plant in Suzhou, China.</title>
        <authorList>
            <person name="Liu G."/>
        </authorList>
    </citation>
    <scope>NUCLEOTIDE SEQUENCE</scope>
    <source>
        <strain evidence="9">GPTCE1</strain>
    </source>
</reference>
<dbReference type="GO" id="GO:0043023">
    <property type="term" value="F:ribosomal large subunit binding"/>
    <property type="evidence" value="ECO:0007669"/>
    <property type="project" value="TreeGrafter"/>
</dbReference>
<feature type="domain" description="Ribosome recycling factor" evidence="6">
    <location>
        <begin position="21"/>
        <end position="182"/>
    </location>
</feature>
<evidence type="ECO:0000256" key="1">
    <source>
        <dbReference type="ARBA" id="ARBA00004496"/>
    </source>
</evidence>
<organism evidence="8 10">
    <name type="scientific">Dehalococcoides mccartyi</name>
    <dbReference type="NCBI Taxonomy" id="61435"/>
    <lineage>
        <taxon>Bacteria</taxon>
        <taxon>Bacillati</taxon>
        <taxon>Chloroflexota</taxon>
        <taxon>Dehalococcoidia</taxon>
        <taxon>Dehalococcoidales</taxon>
        <taxon>Dehalococcoidaceae</taxon>
        <taxon>Dehalococcoides</taxon>
    </lineage>
</organism>
<dbReference type="CDD" id="cd00520">
    <property type="entry name" value="RRF"/>
    <property type="match status" value="1"/>
</dbReference>
<keyword evidence="3 5" id="KW-0963">Cytoplasm</keyword>
<dbReference type="RefSeq" id="WP_010936153.1">
    <property type="nucleotide sequence ID" value="NZ_AP017649.1"/>
</dbReference>
<dbReference type="InterPro" id="IPR036191">
    <property type="entry name" value="RRF_sf"/>
</dbReference>
<accession>A0A0V8M4W4</accession>
<dbReference type="InterPro" id="IPR002661">
    <property type="entry name" value="Ribosome_recyc_fac"/>
</dbReference>
<evidence type="ECO:0000256" key="4">
    <source>
        <dbReference type="ARBA" id="ARBA00022917"/>
    </source>
</evidence>
<dbReference type="Gene3D" id="1.10.132.20">
    <property type="entry name" value="Ribosome-recycling factor"/>
    <property type="match status" value="1"/>
</dbReference>
<gene>
    <name evidence="5 8" type="primary">frr</name>
    <name evidence="8" type="ORF">DA01_02185</name>
    <name evidence="7" type="ORF">DEHALATV1_0271</name>
    <name evidence="9" type="ORF">VLL09_03440</name>
</gene>
<dbReference type="Gene3D" id="3.30.1360.40">
    <property type="match status" value="1"/>
</dbReference>
<proteinExistence type="inferred from homology"/>
<dbReference type="EMBL" id="CP141531">
    <property type="protein sequence ID" value="WRO07955.1"/>
    <property type="molecule type" value="Genomic_DNA"/>
</dbReference>
<evidence type="ECO:0000256" key="3">
    <source>
        <dbReference type="ARBA" id="ARBA00022490"/>
    </source>
</evidence>
<dbReference type="PANTHER" id="PTHR20982">
    <property type="entry name" value="RIBOSOME RECYCLING FACTOR"/>
    <property type="match status" value="1"/>
</dbReference>